<dbReference type="Pfam" id="PF01823">
    <property type="entry name" value="MACPF"/>
    <property type="match status" value="1"/>
</dbReference>
<accession>A0A5M9K0Y4</accession>
<feature type="compositionally biased region" description="Basic and acidic residues" evidence="1">
    <location>
        <begin position="17"/>
        <end position="40"/>
    </location>
</feature>
<proteinExistence type="predicted"/>
<feature type="region of interest" description="Disordered" evidence="1">
    <location>
        <begin position="1"/>
        <end position="40"/>
    </location>
</feature>
<evidence type="ECO:0000313" key="3">
    <source>
        <dbReference type="EMBL" id="KAA8575458.1"/>
    </source>
</evidence>
<dbReference type="InterPro" id="IPR020864">
    <property type="entry name" value="MACPF"/>
</dbReference>
<protein>
    <recommendedName>
        <fullName evidence="2">MACPF domain-containing protein</fullName>
    </recommendedName>
</protein>
<dbReference type="EMBL" id="VICG01000002">
    <property type="protein sequence ID" value="KAA8575458.1"/>
    <property type="molecule type" value="Genomic_DNA"/>
</dbReference>
<dbReference type="AlphaFoldDB" id="A0A5M9K0Y4"/>
<dbReference type="PROSITE" id="PS51412">
    <property type="entry name" value="MACPF_2"/>
    <property type="match status" value="1"/>
</dbReference>
<comment type="caution">
    <text evidence="3">The sequence shown here is derived from an EMBL/GenBank/DDBJ whole genome shotgun (WGS) entry which is preliminary data.</text>
</comment>
<keyword evidence="4" id="KW-1185">Reference proteome</keyword>
<reference evidence="3 4" key="1">
    <citation type="submission" date="2019-06" db="EMBL/GenBank/DDBJ databases">
        <title>Genome Sequence of the Brown Rot Fungal Pathogen Monilinia fructicola.</title>
        <authorList>
            <person name="De Miccolis Angelini R.M."/>
            <person name="Landi L."/>
            <person name="Abate D."/>
            <person name="Pollastro S."/>
            <person name="Romanazzi G."/>
            <person name="Faretra F."/>
        </authorList>
    </citation>
    <scope>NUCLEOTIDE SEQUENCE [LARGE SCALE GENOMIC DNA]</scope>
    <source>
        <strain evidence="3 4">Mfrc123</strain>
    </source>
</reference>
<dbReference type="VEuPathDB" id="FungiDB:MFRU_002g00750"/>
<gene>
    <name evidence="3" type="ORF">EYC84_004614</name>
</gene>
<organism evidence="3 4">
    <name type="scientific">Monilinia fructicola</name>
    <name type="common">Brown rot fungus</name>
    <name type="synonym">Ciboria fructicola</name>
    <dbReference type="NCBI Taxonomy" id="38448"/>
    <lineage>
        <taxon>Eukaryota</taxon>
        <taxon>Fungi</taxon>
        <taxon>Dikarya</taxon>
        <taxon>Ascomycota</taxon>
        <taxon>Pezizomycotina</taxon>
        <taxon>Leotiomycetes</taxon>
        <taxon>Helotiales</taxon>
        <taxon>Sclerotiniaceae</taxon>
        <taxon>Monilinia</taxon>
    </lineage>
</organism>
<evidence type="ECO:0000256" key="1">
    <source>
        <dbReference type="SAM" id="MobiDB-lite"/>
    </source>
</evidence>
<feature type="domain" description="MACPF" evidence="2">
    <location>
        <begin position="32"/>
        <end position="379"/>
    </location>
</feature>
<evidence type="ECO:0000259" key="2">
    <source>
        <dbReference type="PROSITE" id="PS51412"/>
    </source>
</evidence>
<name>A0A5M9K0Y4_MONFR</name>
<dbReference type="Proteomes" id="UP000322873">
    <property type="component" value="Unassembled WGS sequence"/>
</dbReference>
<sequence length="550" mass="61461">MNQQNSKARAKGSQHAKIRDSRKGEKEDFNNDKVRDGSEHEELLPICTTVGYTVNLLPQGVDPFNLSATLEQDGKYNLLKHVEPGRTITVPGSERKYWLPGNFEKHDTGSTTVTHSLICRTGSELASDFSADASVSANYAGFSAEANAGYAYSTCFKSDSLFGIYSLDQKNYAISVVNKKTTYDSIDEEYIEAAARLPPWKTITKDRADLAEVTTIYKQFARFYSRYGSHLIQEGYMGTRYQLEIEQRETSDDSKAAFSLHVKAEYQGAIGGSVSVDVKKSESYKQYTSQRKSDCKVLGGDAGKSGTLSHLSPDDAVSYNAAFKEWQESRKDGATDALLHIRVKEMGKFLQESHIEAQVVVGARISDAWGYFKDFYTFRGEVSLFNSREGGTIKLEVTALPGLEVRLSGKGNVRITRVKPSVVEVEILSGAVVEDMDLTIVAPDRPVELLFSNGKAAQMALLLLNKYGPEKYRTGFNGSPKMQSVRSFRDTNRDIHSQRREISVYRLTTLERHAMKRIDISFSKTGGYSCIKKNHQTHRIISYRIQSQNS</sequence>
<evidence type="ECO:0000313" key="4">
    <source>
        <dbReference type="Proteomes" id="UP000322873"/>
    </source>
</evidence>